<accession>A0A4R6Z0K3</accession>
<evidence type="ECO:0000313" key="5">
    <source>
        <dbReference type="Proteomes" id="UP000295293"/>
    </source>
</evidence>
<keyword evidence="5" id="KW-1185">Reference proteome</keyword>
<dbReference type="InterPro" id="IPR018247">
    <property type="entry name" value="EF_Hand_1_Ca_BS"/>
</dbReference>
<keyword evidence="2" id="KW-0732">Signal</keyword>
<dbReference type="EMBL" id="SNZH01000005">
    <property type="protein sequence ID" value="TDR45060.1"/>
    <property type="molecule type" value="Genomic_DNA"/>
</dbReference>
<gene>
    <name evidence="4" type="ORF">DFR29_105243</name>
</gene>
<protein>
    <submittedName>
        <fullName evidence="4">EF hand domain-containing protein</fullName>
    </submittedName>
</protein>
<dbReference type="Gene3D" id="1.10.238.10">
    <property type="entry name" value="EF-hand"/>
    <property type="match status" value="1"/>
</dbReference>
<feature type="region of interest" description="Disordered" evidence="1">
    <location>
        <begin position="73"/>
        <end position="97"/>
    </location>
</feature>
<dbReference type="RefSeq" id="WP_133818612.1">
    <property type="nucleotide sequence ID" value="NZ_SNZH01000005.1"/>
</dbReference>
<dbReference type="InterPro" id="IPR002048">
    <property type="entry name" value="EF_hand_dom"/>
</dbReference>
<dbReference type="InterPro" id="IPR011992">
    <property type="entry name" value="EF-hand-dom_pair"/>
</dbReference>
<dbReference type="AlphaFoldDB" id="A0A4R6Z0K3"/>
<proteinExistence type="predicted"/>
<feature type="domain" description="EF-hand" evidence="3">
    <location>
        <begin position="41"/>
        <end position="67"/>
    </location>
</feature>
<feature type="signal peptide" evidence="2">
    <location>
        <begin position="1"/>
        <end position="23"/>
    </location>
</feature>
<organism evidence="4 5">
    <name type="scientific">Tahibacter aquaticus</name>
    <dbReference type="NCBI Taxonomy" id="520092"/>
    <lineage>
        <taxon>Bacteria</taxon>
        <taxon>Pseudomonadati</taxon>
        <taxon>Pseudomonadota</taxon>
        <taxon>Gammaproteobacteria</taxon>
        <taxon>Lysobacterales</taxon>
        <taxon>Rhodanobacteraceae</taxon>
        <taxon>Tahibacter</taxon>
    </lineage>
</organism>
<evidence type="ECO:0000256" key="1">
    <source>
        <dbReference type="SAM" id="MobiDB-lite"/>
    </source>
</evidence>
<dbReference type="GO" id="GO:0005509">
    <property type="term" value="F:calcium ion binding"/>
    <property type="evidence" value="ECO:0007669"/>
    <property type="project" value="InterPro"/>
</dbReference>
<evidence type="ECO:0000256" key="2">
    <source>
        <dbReference type="SAM" id="SignalP"/>
    </source>
</evidence>
<comment type="caution">
    <text evidence="4">The sequence shown here is derived from an EMBL/GenBank/DDBJ whole genome shotgun (WGS) entry which is preliminary data.</text>
</comment>
<evidence type="ECO:0000259" key="3">
    <source>
        <dbReference type="PROSITE" id="PS50222"/>
    </source>
</evidence>
<dbReference type="PROSITE" id="PS00018">
    <property type="entry name" value="EF_HAND_1"/>
    <property type="match status" value="2"/>
</dbReference>
<feature type="chain" id="PRO_5020452310" evidence="2">
    <location>
        <begin position="24"/>
        <end position="97"/>
    </location>
</feature>
<dbReference type="SUPFAM" id="SSF47473">
    <property type="entry name" value="EF-hand"/>
    <property type="match status" value="1"/>
</dbReference>
<reference evidence="4 5" key="1">
    <citation type="submission" date="2019-03" db="EMBL/GenBank/DDBJ databases">
        <title>Genomic Encyclopedia of Type Strains, Phase IV (KMG-IV): sequencing the most valuable type-strain genomes for metagenomic binning, comparative biology and taxonomic classification.</title>
        <authorList>
            <person name="Goeker M."/>
        </authorList>
    </citation>
    <scope>NUCLEOTIDE SEQUENCE [LARGE SCALE GENOMIC DNA]</scope>
    <source>
        <strain evidence="4 5">DSM 21667</strain>
    </source>
</reference>
<dbReference type="OrthoDB" id="6089795at2"/>
<evidence type="ECO:0000313" key="4">
    <source>
        <dbReference type="EMBL" id="TDR45060.1"/>
    </source>
</evidence>
<name>A0A4R6Z0K3_9GAMM</name>
<sequence>MAKHYPLLGAVLVTLWSAVPAFAQQPASPPLDKSHAPVPPYSQIDSDGDGKLDKKEFAAATTQLNITLAQLDTNNDGNVSRGEWDDYRDGVEKSRMH</sequence>
<dbReference type="PROSITE" id="PS50222">
    <property type="entry name" value="EF_HAND_2"/>
    <property type="match status" value="1"/>
</dbReference>
<dbReference type="Proteomes" id="UP000295293">
    <property type="component" value="Unassembled WGS sequence"/>
</dbReference>
<feature type="compositionally biased region" description="Basic and acidic residues" evidence="1">
    <location>
        <begin position="82"/>
        <end position="97"/>
    </location>
</feature>
<dbReference type="Pfam" id="PF13202">
    <property type="entry name" value="EF-hand_5"/>
    <property type="match status" value="2"/>
</dbReference>
<feature type="region of interest" description="Disordered" evidence="1">
    <location>
        <begin position="24"/>
        <end position="51"/>
    </location>
</feature>